<evidence type="ECO:0000313" key="1">
    <source>
        <dbReference type="EMBL" id="AJI23214.1"/>
    </source>
</evidence>
<reference evidence="1 2" key="1">
    <citation type="journal article" date="2015" name="Genome Announc.">
        <title>Complete genome sequences for 35 biothreat assay-relevant bacillus species.</title>
        <authorList>
            <person name="Johnson S.L."/>
            <person name="Daligault H.E."/>
            <person name="Davenport K.W."/>
            <person name="Jaissle J."/>
            <person name="Frey K.G."/>
            <person name="Ladner J.T."/>
            <person name="Broomall S.M."/>
            <person name="Bishop-Lilly K.A."/>
            <person name="Bruce D.C."/>
            <person name="Gibbons H.S."/>
            <person name="Coyne S.R."/>
            <person name="Lo C.C."/>
            <person name="Meincke L."/>
            <person name="Munk A.C."/>
            <person name="Koroleva G.I."/>
            <person name="Rosenzweig C.N."/>
            <person name="Palacios G.F."/>
            <person name="Redden C.L."/>
            <person name="Minogue T.D."/>
            <person name="Chain P.S."/>
        </authorList>
    </citation>
    <scope>NUCLEOTIDE SEQUENCE [LARGE SCALE GENOMIC DNA]</scope>
    <source>
        <strain evidence="2">ATCC 14581 / DSM 32 / JCM 2506 / NBRC 15308 / NCIMB 9376 / NCTC 10342 / NRRL B-14308 / VKM B-512</strain>
    </source>
</reference>
<dbReference type="HOGENOM" id="CLU_2022104_0_0_9"/>
<dbReference type="GeneID" id="93642345"/>
<name>A0A0B6ATP2_PRIM2</name>
<proteinExistence type="predicted"/>
<gene>
    <name evidence="1" type="ORF">BG04_4336</name>
</gene>
<dbReference type="Proteomes" id="UP000031829">
    <property type="component" value="Chromosome"/>
</dbReference>
<dbReference type="AlphaFoldDB" id="A0A0B6ATP2"/>
<dbReference type="RefSeq" id="WP_013082877.1">
    <property type="nucleotide sequence ID" value="NZ_BCVB01000005.1"/>
</dbReference>
<accession>A0A0B6ATP2</accession>
<dbReference type="EMBL" id="CP009920">
    <property type="protein sequence ID" value="AJI23214.1"/>
    <property type="molecule type" value="Genomic_DNA"/>
</dbReference>
<organism evidence="1 2">
    <name type="scientific">Priestia megaterium (strain ATCC 14581 / DSM 32 / CCUG 1817 / JCM 2506 / NBRC 15308 / NCIMB 9376 / NCTC 10342 / NRRL B-14308 / VKM B-512 / Ford 19)</name>
    <name type="common">Bacillus megaterium</name>
    <dbReference type="NCBI Taxonomy" id="1348623"/>
    <lineage>
        <taxon>Bacteria</taxon>
        <taxon>Bacillati</taxon>
        <taxon>Bacillota</taxon>
        <taxon>Bacilli</taxon>
        <taxon>Bacillales</taxon>
        <taxon>Bacillaceae</taxon>
        <taxon>Priestia</taxon>
    </lineage>
</organism>
<evidence type="ECO:0000313" key="2">
    <source>
        <dbReference type="Proteomes" id="UP000031829"/>
    </source>
</evidence>
<sequence>MRRADQKIILPYTPENLRMLLLQVCDGENPFSHQDLTYWCDKYTLHYYEYEADETQWMNDMQQTDNRQDLAKSYAIAKDIGWQWYFYMARGTTLSDIQYVELHELELPRHLFVKWLNELYEM</sequence>
<dbReference type="KEGG" id="bmeg:BG04_4336"/>
<protein>
    <submittedName>
        <fullName evidence="1">Uncharacterized protein</fullName>
    </submittedName>
</protein>